<dbReference type="PANTHER" id="PTHR10996:SF178">
    <property type="entry name" value="2-HYDROXYACID DEHYDROGENASE YGL185C-RELATED"/>
    <property type="match status" value="1"/>
</dbReference>
<dbReference type="Gene3D" id="3.40.50.720">
    <property type="entry name" value="NAD(P)-binding Rossmann-like Domain"/>
    <property type="match status" value="2"/>
</dbReference>
<dbReference type="Pfam" id="PF02826">
    <property type="entry name" value="2-Hacid_dh_C"/>
    <property type="match status" value="1"/>
</dbReference>
<dbReference type="GO" id="GO:0051287">
    <property type="term" value="F:NAD binding"/>
    <property type="evidence" value="ECO:0007669"/>
    <property type="project" value="InterPro"/>
</dbReference>
<reference evidence="5" key="1">
    <citation type="submission" date="2017-09" db="EMBL/GenBank/DDBJ databases">
        <title>Depth-based differentiation of microbial function through sediment-hosted aquifers and enrichment of novel symbionts in the deep terrestrial subsurface.</title>
        <authorList>
            <person name="Probst A.J."/>
            <person name="Ladd B."/>
            <person name="Jarett J.K."/>
            <person name="Geller-Mcgrath D.E."/>
            <person name="Sieber C.M.K."/>
            <person name="Emerson J.B."/>
            <person name="Anantharaman K."/>
            <person name="Thomas B.C."/>
            <person name="Malmstrom R."/>
            <person name="Stieglmeier M."/>
            <person name="Klingl A."/>
            <person name="Woyke T."/>
            <person name="Ryan C.M."/>
            <person name="Banfield J.F."/>
        </authorList>
    </citation>
    <scope>NUCLEOTIDE SEQUENCE [LARGE SCALE GENOMIC DNA]</scope>
</reference>
<dbReference type="InterPro" id="IPR029752">
    <property type="entry name" value="D-isomer_DH_CS1"/>
</dbReference>
<dbReference type="PROSITE" id="PS00065">
    <property type="entry name" value="D_2_HYDROXYACID_DH_1"/>
    <property type="match status" value="1"/>
</dbReference>
<dbReference type="InterPro" id="IPR050223">
    <property type="entry name" value="D-isomer_2-hydroxyacid_DH"/>
</dbReference>
<name>A0A2M7QHE4_9BACT</name>
<keyword evidence="1" id="KW-0560">Oxidoreductase</keyword>
<gene>
    <name evidence="4" type="ORF">COY87_04605</name>
</gene>
<dbReference type="AlphaFoldDB" id="A0A2M7QHE4"/>
<sequence>MILTIERQLNKYINTDKKVNIPLPYGAVGLAGKNIAILGQGSIGKRVGEICKAFEMSVTFFKRGDNLLQSVKNSDVIVDVLSANPSSKGLLNKEFFDSVKKGSIFISVTVDGIEDFDAMISTLDEGRLAYVAHDVMNAPLGDVTNSIYDRLRRHPKVYTTPHISSFSDVTTKIGNDMMIDNVEAWTKGKPTNVFGN</sequence>
<evidence type="ECO:0000256" key="2">
    <source>
        <dbReference type="ARBA" id="ARBA00023027"/>
    </source>
</evidence>
<dbReference type="EMBL" id="PFLI01000157">
    <property type="protein sequence ID" value="PIY71739.1"/>
    <property type="molecule type" value="Genomic_DNA"/>
</dbReference>
<dbReference type="Proteomes" id="UP000229401">
    <property type="component" value="Unassembled WGS sequence"/>
</dbReference>
<evidence type="ECO:0000256" key="1">
    <source>
        <dbReference type="ARBA" id="ARBA00023002"/>
    </source>
</evidence>
<feature type="domain" description="D-isomer specific 2-hydroxyacid dehydrogenase NAD-binding" evidence="3">
    <location>
        <begin position="2"/>
        <end position="164"/>
    </location>
</feature>
<dbReference type="PANTHER" id="PTHR10996">
    <property type="entry name" value="2-HYDROXYACID DEHYDROGENASE-RELATED"/>
    <property type="match status" value="1"/>
</dbReference>
<proteinExistence type="predicted"/>
<protein>
    <recommendedName>
        <fullName evidence="3">D-isomer specific 2-hydroxyacid dehydrogenase NAD-binding domain-containing protein</fullName>
    </recommendedName>
</protein>
<dbReference type="InterPro" id="IPR006140">
    <property type="entry name" value="D-isomer_DH_NAD-bd"/>
</dbReference>
<dbReference type="InterPro" id="IPR036291">
    <property type="entry name" value="NAD(P)-bd_dom_sf"/>
</dbReference>
<organism evidence="4 5">
    <name type="scientific">Candidatus Roizmanbacteria bacterium CG_4_10_14_0_8_um_filter_33_9</name>
    <dbReference type="NCBI Taxonomy" id="1974826"/>
    <lineage>
        <taxon>Bacteria</taxon>
        <taxon>Candidatus Roizmaniibacteriota</taxon>
    </lineage>
</organism>
<evidence type="ECO:0000313" key="5">
    <source>
        <dbReference type="Proteomes" id="UP000229401"/>
    </source>
</evidence>
<dbReference type="SUPFAM" id="SSF51735">
    <property type="entry name" value="NAD(P)-binding Rossmann-fold domains"/>
    <property type="match status" value="1"/>
</dbReference>
<comment type="caution">
    <text evidence="4">The sequence shown here is derived from an EMBL/GenBank/DDBJ whole genome shotgun (WGS) entry which is preliminary data.</text>
</comment>
<accession>A0A2M7QHE4</accession>
<dbReference type="GO" id="GO:0005829">
    <property type="term" value="C:cytosol"/>
    <property type="evidence" value="ECO:0007669"/>
    <property type="project" value="TreeGrafter"/>
</dbReference>
<keyword evidence="2" id="KW-0520">NAD</keyword>
<evidence type="ECO:0000259" key="3">
    <source>
        <dbReference type="Pfam" id="PF02826"/>
    </source>
</evidence>
<dbReference type="GO" id="GO:0016618">
    <property type="term" value="F:hydroxypyruvate reductase [NAD(P)H] activity"/>
    <property type="evidence" value="ECO:0007669"/>
    <property type="project" value="TreeGrafter"/>
</dbReference>
<dbReference type="GO" id="GO:0030267">
    <property type="term" value="F:glyoxylate reductase (NADPH) activity"/>
    <property type="evidence" value="ECO:0007669"/>
    <property type="project" value="TreeGrafter"/>
</dbReference>
<evidence type="ECO:0000313" key="4">
    <source>
        <dbReference type="EMBL" id="PIY71739.1"/>
    </source>
</evidence>